<dbReference type="Pfam" id="PF00534">
    <property type="entry name" value="Glycos_transf_1"/>
    <property type="match status" value="1"/>
</dbReference>
<gene>
    <name evidence="3" type="ORF">GCM10022218_02550</name>
</gene>
<keyword evidence="4" id="KW-1185">Reference proteome</keyword>
<protein>
    <submittedName>
        <fullName evidence="3">Glycosyltransferase family 4 protein</fullName>
    </submittedName>
</protein>
<dbReference type="InterPro" id="IPR001296">
    <property type="entry name" value="Glyco_trans_1"/>
</dbReference>
<dbReference type="Proteomes" id="UP001500167">
    <property type="component" value="Unassembled WGS sequence"/>
</dbReference>
<comment type="caution">
    <text evidence="3">The sequence shown here is derived from an EMBL/GenBank/DDBJ whole genome shotgun (WGS) entry which is preliminary data.</text>
</comment>
<dbReference type="Gene3D" id="3.40.50.2000">
    <property type="entry name" value="Glycogen Phosphorylase B"/>
    <property type="match status" value="2"/>
</dbReference>
<dbReference type="InterPro" id="IPR050194">
    <property type="entry name" value="Glycosyltransferase_grp1"/>
</dbReference>
<dbReference type="Pfam" id="PF13439">
    <property type="entry name" value="Glyco_transf_4"/>
    <property type="match status" value="1"/>
</dbReference>
<accession>A0ABP7ZR92</accession>
<dbReference type="SUPFAM" id="SSF53756">
    <property type="entry name" value="UDP-Glycosyltransferase/glycogen phosphorylase"/>
    <property type="match status" value="1"/>
</dbReference>
<evidence type="ECO:0000313" key="3">
    <source>
        <dbReference type="EMBL" id="GAA4168138.1"/>
    </source>
</evidence>
<organism evidence="3 4">
    <name type="scientific">Sphingobacterium ginsenosidimutans</name>
    <dbReference type="NCBI Taxonomy" id="687845"/>
    <lineage>
        <taxon>Bacteria</taxon>
        <taxon>Pseudomonadati</taxon>
        <taxon>Bacteroidota</taxon>
        <taxon>Sphingobacteriia</taxon>
        <taxon>Sphingobacteriales</taxon>
        <taxon>Sphingobacteriaceae</taxon>
        <taxon>Sphingobacterium</taxon>
    </lineage>
</organism>
<evidence type="ECO:0000259" key="2">
    <source>
        <dbReference type="Pfam" id="PF13439"/>
    </source>
</evidence>
<proteinExistence type="predicted"/>
<feature type="domain" description="Glycosyltransferase subfamily 4-like N-terminal" evidence="2">
    <location>
        <begin position="16"/>
        <end position="170"/>
    </location>
</feature>
<name>A0ABP7ZR92_9SPHI</name>
<reference evidence="4" key="1">
    <citation type="journal article" date="2019" name="Int. J. Syst. Evol. Microbiol.">
        <title>The Global Catalogue of Microorganisms (GCM) 10K type strain sequencing project: providing services to taxonomists for standard genome sequencing and annotation.</title>
        <authorList>
            <consortium name="The Broad Institute Genomics Platform"/>
            <consortium name="The Broad Institute Genome Sequencing Center for Infectious Disease"/>
            <person name="Wu L."/>
            <person name="Ma J."/>
        </authorList>
    </citation>
    <scope>NUCLEOTIDE SEQUENCE [LARGE SCALE GENOMIC DNA]</scope>
    <source>
        <strain evidence="4">JCM 16722</strain>
    </source>
</reference>
<dbReference type="PANTHER" id="PTHR45947">
    <property type="entry name" value="SULFOQUINOVOSYL TRANSFERASE SQD2"/>
    <property type="match status" value="1"/>
</dbReference>
<dbReference type="InterPro" id="IPR028098">
    <property type="entry name" value="Glyco_trans_4-like_N"/>
</dbReference>
<dbReference type="EMBL" id="BAAAZK010000002">
    <property type="protein sequence ID" value="GAA4168138.1"/>
    <property type="molecule type" value="Genomic_DNA"/>
</dbReference>
<dbReference type="PANTHER" id="PTHR45947:SF3">
    <property type="entry name" value="SULFOQUINOVOSYL TRANSFERASE SQD2"/>
    <property type="match status" value="1"/>
</dbReference>
<feature type="domain" description="Glycosyl transferase family 1" evidence="1">
    <location>
        <begin position="184"/>
        <end position="344"/>
    </location>
</feature>
<sequence>MIMRILQLGKFYPIRGGVEKVMYDLTLGLSEKEIYCDMLCASTEDHVAEPIRLNNYGQVIVLNTKVKMAATMIAPDMVSTLRRIKHRYDIIHIHHPDPMATLALFLSGYKGKVVLHWHSDILKQKALLKLYSPLQSWLIRRADIIVGTTPVYVDDSPFLQYVKHKIDYIPIGTLPVQSAEEKVAQIRDKYPNKCLIFSLGRLVEYKGYEYLIRSALFLDDNYHIVIGGKGPLEAELKDLIVELKVEDKVTLLGYVSDAEVGDYFQAADIFCLSSILKTEAFAIVQIEAMSCGKPVVCSFIPGSGVSWVNRHGFSGLVVDQKNPQSLAEAFHEIYTDKTLFEQLKWGSRNRYENHFTRDKMVQKCMDIYARTFVQQKGKTVQPQKINSL</sequence>
<evidence type="ECO:0000259" key="1">
    <source>
        <dbReference type="Pfam" id="PF00534"/>
    </source>
</evidence>
<evidence type="ECO:0000313" key="4">
    <source>
        <dbReference type="Proteomes" id="UP001500167"/>
    </source>
</evidence>